<proteinExistence type="predicted"/>
<dbReference type="EMBL" id="JAIXMP010000046">
    <property type="protein sequence ID" value="KAI9246445.1"/>
    <property type="molecule type" value="Genomic_DNA"/>
</dbReference>
<organism evidence="1 2">
    <name type="scientific">Phascolomyces articulosus</name>
    <dbReference type="NCBI Taxonomy" id="60185"/>
    <lineage>
        <taxon>Eukaryota</taxon>
        <taxon>Fungi</taxon>
        <taxon>Fungi incertae sedis</taxon>
        <taxon>Mucoromycota</taxon>
        <taxon>Mucoromycotina</taxon>
        <taxon>Mucoromycetes</taxon>
        <taxon>Mucorales</taxon>
        <taxon>Lichtheimiaceae</taxon>
        <taxon>Phascolomyces</taxon>
    </lineage>
</organism>
<dbReference type="Proteomes" id="UP001209540">
    <property type="component" value="Unassembled WGS sequence"/>
</dbReference>
<name>A0AAD5JNQ6_9FUNG</name>
<keyword evidence="2" id="KW-1185">Reference proteome</keyword>
<accession>A0AAD5JNQ6</accession>
<sequence length="247" mass="28994">MYITYETVQYAHALVDPEAIGYIKHSQPPKKVPNDLPKPDFMPIKLVPISDIKVVHGSQANGGSYALSYSWNQSRSIFYKPFRRKYVRFDKGKHKIIRPGDNREEKRHEICNMYHIIENAYCTIALVQENINVSNVLRTLEEARKSKRLIFVGRDIHLWGEDLKNGSINHLTQASSQLSVTKILYHAHQRTSTKDHDRVFAPIQLFPEFIDRIYFDYDQKLEDLIQFYGLFAKKDISILFFWKEAFL</sequence>
<reference evidence="1" key="1">
    <citation type="journal article" date="2022" name="IScience">
        <title>Evolution of zygomycete secretomes and the origins of terrestrial fungal ecologies.</title>
        <authorList>
            <person name="Chang Y."/>
            <person name="Wang Y."/>
            <person name="Mondo S."/>
            <person name="Ahrendt S."/>
            <person name="Andreopoulos W."/>
            <person name="Barry K."/>
            <person name="Beard J."/>
            <person name="Benny G.L."/>
            <person name="Blankenship S."/>
            <person name="Bonito G."/>
            <person name="Cuomo C."/>
            <person name="Desiro A."/>
            <person name="Gervers K.A."/>
            <person name="Hundley H."/>
            <person name="Kuo A."/>
            <person name="LaButti K."/>
            <person name="Lang B.F."/>
            <person name="Lipzen A."/>
            <person name="O'Donnell K."/>
            <person name="Pangilinan J."/>
            <person name="Reynolds N."/>
            <person name="Sandor L."/>
            <person name="Smith M.E."/>
            <person name="Tsang A."/>
            <person name="Grigoriev I.V."/>
            <person name="Stajich J.E."/>
            <person name="Spatafora J.W."/>
        </authorList>
    </citation>
    <scope>NUCLEOTIDE SEQUENCE</scope>
    <source>
        <strain evidence="1">RSA 2281</strain>
    </source>
</reference>
<gene>
    <name evidence="1" type="ORF">BDA99DRAFT_592369</name>
</gene>
<evidence type="ECO:0000313" key="1">
    <source>
        <dbReference type="EMBL" id="KAI9246445.1"/>
    </source>
</evidence>
<reference evidence="1" key="2">
    <citation type="submission" date="2023-02" db="EMBL/GenBank/DDBJ databases">
        <authorList>
            <consortium name="DOE Joint Genome Institute"/>
            <person name="Mondo S.J."/>
            <person name="Chang Y."/>
            <person name="Wang Y."/>
            <person name="Ahrendt S."/>
            <person name="Andreopoulos W."/>
            <person name="Barry K."/>
            <person name="Beard J."/>
            <person name="Benny G.L."/>
            <person name="Blankenship S."/>
            <person name="Bonito G."/>
            <person name="Cuomo C."/>
            <person name="Desiro A."/>
            <person name="Gervers K.A."/>
            <person name="Hundley H."/>
            <person name="Kuo A."/>
            <person name="LaButti K."/>
            <person name="Lang B.F."/>
            <person name="Lipzen A."/>
            <person name="O'Donnell K."/>
            <person name="Pangilinan J."/>
            <person name="Reynolds N."/>
            <person name="Sandor L."/>
            <person name="Smith M.W."/>
            <person name="Tsang A."/>
            <person name="Grigoriev I.V."/>
            <person name="Stajich J.E."/>
            <person name="Spatafora J.W."/>
        </authorList>
    </citation>
    <scope>NUCLEOTIDE SEQUENCE</scope>
    <source>
        <strain evidence="1">RSA 2281</strain>
    </source>
</reference>
<evidence type="ECO:0000313" key="2">
    <source>
        <dbReference type="Proteomes" id="UP001209540"/>
    </source>
</evidence>
<dbReference type="AlphaFoldDB" id="A0AAD5JNQ6"/>
<comment type="caution">
    <text evidence="1">The sequence shown here is derived from an EMBL/GenBank/DDBJ whole genome shotgun (WGS) entry which is preliminary data.</text>
</comment>
<protein>
    <submittedName>
        <fullName evidence="1">Uncharacterized protein</fullName>
    </submittedName>
</protein>